<evidence type="ECO:0008006" key="3">
    <source>
        <dbReference type="Google" id="ProtNLM"/>
    </source>
</evidence>
<name>A0ABX1GP55_9FLAO</name>
<evidence type="ECO:0000313" key="2">
    <source>
        <dbReference type="Proteomes" id="UP000718451"/>
    </source>
</evidence>
<dbReference type="Proteomes" id="UP000718451">
    <property type="component" value="Unassembled WGS sequence"/>
</dbReference>
<dbReference type="RefSeq" id="WP_168551077.1">
    <property type="nucleotide sequence ID" value="NZ_JAAWWL010000001.1"/>
</dbReference>
<comment type="caution">
    <text evidence="1">The sequence shown here is derived from an EMBL/GenBank/DDBJ whole genome shotgun (WGS) entry which is preliminary data.</text>
</comment>
<reference evidence="1 2" key="1">
    <citation type="submission" date="2020-04" db="EMBL/GenBank/DDBJ databases">
        <authorList>
            <person name="Yoon J."/>
        </authorList>
    </citation>
    <scope>NUCLEOTIDE SEQUENCE [LARGE SCALE GENOMIC DNA]</scope>
    <source>
        <strain evidence="1 2">DJ-13</strain>
    </source>
</reference>
<evidence type="ECO:0000313" key="1">
    <source>
        <dbReference type="EMBL" id="NKI30850.1"/>
    </source>
</evidence>
<protein>
    <recommendedName>
        <fullName evidence="3">Lipocalin-like domain-containing protein</fullName>
    </recommendedName>
</protein>
<dbReference type="EMBL" id="JAAWWL010000001">
    <property type="protein sequence ID" value="NKI30850.1"/>
    <property type="molecule type" value="Genomic_DNA"/>
</dbReference>
<gene>
    <name evidence="1" type="ORF">HCU67_02770</name>
</gene>
<sequence>MIIILYGCSNEENEASNSLFSVPSSYAGEWITTPFSIGNNQTESLFEFTFSENNIIETNNQDDYTLNYMRDFPEEDFLISQSRNENVYEISIESRDGSNITETLGSRINRSFGLTVDREGREVIILNWIGVSGEFLIRKE</sequence>
<proteinExistence type="predicted"/>
<keyword evidence="2" id="KW-1185">Reference proteome</keyword>
<accession>A0ABX1GP55</accession>
<organism evidence="1 2">
    <name type="scientific">Croceivirga thetidis</name>
    <dbReference type="NCBI Taxonomy" id="2721623"/>
    <lineage>
        <taxon>Bacteria</taxon>
        <taxon>Pseudomonadati</taxon>
        <taxon>Bacteroidota</taxon>
        <taxon>Flavobacteriia</taxon>
        <taxon>Flavobacteriales</taxon>
        <taxon>Flavobacteriaceae</taxon>
        <taxon>Croceivirga</taxon>
    </lineage>
</organism>